<comment type="caution">
    <text evidence="3">The sequence shown here is derived from an EMBL/GenBank/DDBJ whole genome shotgun (WGS) entry which is preliminary data.</text>
</comment>
<comment type="similarity">
    <text evidence="1 2">Belongs to the cytochrome P450 family.</text>
</comment>
<name>A0ABW1MSL8_9ACTN</name>
<evidence type="ECO:0000256" key="1">
    <source>
        <dbReference type="ARBA" id="ARBA00010617"/>
    </source>
</evidence>
<dbReference type="SUPFAM" id="SSF48264">
    <property type="entry name" value="Cytochrome P450"/>
    <property type="match status" value="1"/>
</dbReference>
<keyword evidence="2" id="KW-0560">Oxidoreductase</keyword>
<evidence type="ECO:0000313" key="3">
    <source>
        <dbReference type="EMBL" id="MFC6066811.1"/>
    </source>
</evidence>
<dbReference type="PRINTS" id="PR00359">
    <property type="entry name" value="BP450"/>
</dbReference>
<proteinExistence type="inferred from homology"/>
<dbReference type="InterPro" id="IPR001128">
    <property type="entry name" value="Cyt_P450"/>
</dbReference>
<keyword evidence="2" id="KW-0479">Metal-binding</keyword>
<dbReference type="RefSeq" id="WP_031060833.1">
    <property type="nucleotide sequence ID" value="NZ_JBHSPX010000008.1"/>
</dbReference>
<gene>
    <name evidence="3" type="ORF">ACFP4F_30310</name>
</gene>
<keyword evidence="2" id="KW-0408">Iron</keyword>
<keyword evidence="2" id="KW-0349">Heme</keyword>
<evidence type="ECO:0000256" key="2">
    <source>
        <dbReference type="RuleBase" id="RU000461"/>
    </source>
</evidence>
<dbReference type="Gene3D" id="1.10.630.10">
    <property type="entry name" value="Cytochrome P450"/>
    <property type="match status" value="1"/>
</dbReference>
<evidence type="ECO:0000313" key="4">
    <source>
        <dbReference type="Proteomes" id="UP001596139"/>
    </source>
</evidence>
<reference evidence="4" key="1">
    <citation type="journal article" date="2019" name="Int. J. Syst. Evol. Microbiol.">
        <title>The Global Catalogue of Microorganisms (GCM) 10K type strain sequencing project: providing services to taxonomists for standard genome sequencing and annotation.</title>
        <authorList>
            <consortium name="The Broad Institute Genomics Platform"/>
            <consortium name="The Broad Institute Genome Sequencing Center for Infectious Disease"/>
            <person name="Wu L."/>
            <person name="Ma J."/>
        </authorList>
    </citation>
    <scope>NUCLEOTIDE SEQUENCE [LARGE SCALE GENOMIC DNA]</scope>
    <source>
        <strain evidence="4">CGMCC 1.15180</strain>
    </source>
</reference>
<accession>A0ABW1MSL8</accession>
<dbReference type="InterPro" id="IPR036396">
    <property type="entry name" value="Cyt_P450_sf"/>
</dbReference>
<dbReference type="PROSITE" id="PS00086">
    <property type="entry name" value="CYTOCHROME_P450"/>
    <property type="match status" value="1"/>
</dbReference>
<dbReference type="Pfam" id="PF00067">
    <property type="entry name" value="p450"/>
    <property type="match status" value="1"/>
</dbReference>
<dbReference type="InterPro" id="IPR017972">
    <property type="entry name" value="Cyt_P450_CS"/>
</dbReference>
<dbReference type="InterPro" id="IPR002397">
    <property type="entry name" value="Cyt_P450_B"/>
</dbReference>
<organism evidence="3 4">
    <name type="scientific">Streptomyces ochraceiscleroticus</name>
    <dbReference type="NCBI Taxonomy" id="47761"/>
    <lineage>
        <taxon>Bacteria</taxon>
        <taxon>Bacillati</taxon>
        <taxon>Actinomycetota</taxon>
        <taxon>Actinomycetes</taxon>
        <taxon>Kitasatosporales</taxon>
        <taxon>Streptomycetaceae</taxon>
        <taxon>Streptomyces</taxon>
    </lineage>
</organism>
<keyword evidence="4" id="KW-1185">Reference proteome</keyword>
<protein>
    <submittedName>
        <fullName evidence="3">Cytochrome P450</fullName>
    </submittedName>
</protein>
<dbReference type="CDD" id="cd11029">
    <property type="entry name" value="CYP107-like"/>
    <property type="match status" value="1"/>
</dbReference>
<dbReference type="PANTHER" id="PTHR46696">
    <property type="entry name" value="P450, PUTATIVE (EUROFUNG)-RELATED"/>
    <property type="match status" value="1"/>
</dbReference>
<dbReference type="EMBL" id="JBHSPX010000008">
    <property type="protein sequence ID" value="MFC6066811.1"/>
    <property type="molecule type" value="Genomic_DNA"/>
</dbReference>
<keyword evidence="2" id="KW-0503">Monooxygenase</keyword>
<sequence>MTDIVELTALGPDFTSDPYPYYAALRVRGPVHRVRLPDGREVWLVVGYDEARAALADPRLKKDWSAHPEWQPEGDSGQLLSNMLQSDPPRHTRLRKLVARAFTGGAVEALRPTVQRITDGLIDDMLAKSPDGRADLVDALAYPLPMTVICELLGVPDLDRERFRRWSDAFVTTDGPGGKDGTEAELARYMKQLIEDKRHTPGPDLFSALIRTTDEDGDRLSGDELVGMAFLLLVAGHETTVGLIANGTLALLRHPDQLAALRADFGLLDNAVEEMLRYDGPVETSTWRFTGEPVEIGGTVLPAGDIVVVALASAAREPGRFDAPDRFDITRETRGHLAFGHGIHYCLGAPLARMEGRIAVRTLLERCPDLALDADPATLQWRSGLLMRGPVRLPVRVR</sequence>
<dbReference type="PANTHER" id="PTHR46696:SF1">
    <property type="entry name" value="CYTOCHROME P450 YJIB-RELATED"/>
    <property type="match status" value="1"/>
</dbReference>
<dbReference type="Proteomes" id="UP001596139">
    <property type="component" value="Unassembled WGS sequence"/>
</dbReference>